<dbReference type="Proteomes" id="UP000198362">
    <property type="component" value="Unassembled WGS sequence"/>
</dbReference>
<keyword evidence="3" id="KW-1185">Reference proteome</keyword>
<dbReference type="Pfam" id="PF12697">
    <property type="entry name" value="Abhydrolase_6"/>
    <property type="match status" value="1"/>
</dbReference>
<dbReference type="InterPro" id="IPR029058">
    <property type="entry name" value="AB_hydrolase_fold"/>
</dbReference>
<dbReference type="AlphaFoldDB" id="A0A239JVZ6"/>
<accession>A0A239JVZ6</accession>
<dbReference type="EMBL" id="FZPH01000003">
    <property type="protein sequence ID" value="SNT09044.1"/>
    <property type="molecule type" value="Genomic_DNA"/>
</dbReference>
<reference evidence="2 3" key="1">
    <citation type="submission" date="2017-06" db="EMBL/GenBank/DDBJ databases">
        <authorList>
            <person name="Kim H.J."/>
            <person name="Triplett B.A."/>
        </authorList>
    </citation>
    <scope>NUCLEOTIDE SEQUENCE [LARGE SCALE GENOMIC DNA]</scope>
    <source>
        <strain evidence="2 3">CGMCC 4.5593</strain>
    </source>
</reference>
<evidence type="ECO:0000313" key="3">
    <source>
        <dbReference type="Proteomes" id="UP000198362"/>
    </source>
</evidence>
<dbReference type="GO" id="GO:0003824">
    <property type="term" value="F:catalytic activity"/>
    <property type="evidence" value="ECO:0007669"/>
    <property type="project" value="UniProtKB-ARBA"/>
</dbReference>
<dbReference type="GO" id="GO:0016020">
    <property type="term" value="C:membrane"/>
    <property type="evidence" value="ECO:0007669"/>
    <property type="project" value="TreeGrafter"/>
</dbReference>
<proteinExistence type="predicted"/>
<dbReference type="PANTHER" id="PTHR43798:SF33">
    <property type="entry name" value="HYDROLASE, PUTATIVE (AFU_ORTHOLOGUE AFUA_2G14860)-RELATED"/>
    <property type="match status" value="1"/>
</dbReference>
<dbReference type="InterPro" id="IPR000073">
    <property type="entry name" value="AB_hydrolase_1"/>
</dbReference>
<dbReference type="PANTHER" id="PTHR43798">
    <property type="entry name" value="MONOACYLGLYCEROL LIPASE"/>
    <property type="match status" value="1"/>
</dbReference>
<gene>
    <name evidence="2" type="ORF">SAMN05421812_103114</name>
</gene>
<evidence type="ECO:0000259" key="1">
    <source>
        <dbReference type="Pfam" id="PF12697"/>
    </source>
</evidence>
<dbReference type="SUPFAM" id="SSF53474">
    <property type="entry name" value="alpha/beta-Hydrolases"/>
    <property type="match status" value="1"/>
</dbReference>
<sequence length="292" mass="30961">MTGPRSTKVPVDGGDLAVGVWGDEGPLVVAVHGITSHHRAWALVGDDLAADHRFVAPDLRGRGHSRDLPAPYGMARHAADLAEVIQAYGGTAVVVGHSMGAWVAVELARSYPMLVERLVLVDGGPAMPPPPGVPADPTPDQVTAAITETVGRAYQRLTMTFPDRAAYVATWQAHPSFADWSRTMAEYAEYDLVEVDGALRPACHLEAALRDARDLFAWHPVAPAALPVPAVFLRAERGMLDQPDPMIAAGAATRAFPGIAEREVPGTNHYTIVLGPKGAAEVAAEVRRGMAD</sequence>
<evidence type="ECO:0000313" key="2">
    <source>
        <dbReference type="EMBL" id="SNT09044.1"/>
    </source>
</evidence>
<dbReference type="RefSeq" id="WP_179266094.1">
    <property type="nucleotide sequence ID" value="NZ_FZPH01000003.1"/>
</dbReference>
<organism evidence="2 3">
    <name type="scientific">Asanoa hainanensis</name>
    <dbReference type="NCBI Taxonomy" id="560556"/>
    <lineage>
        <taxon>Bacteria</taxon>
        <taxon>Bacillati</taxon>
        <taxon>Actinomycetota</taxon>
        <taxon>Actinomycetes</taxon>
        <taxon>Micromonosporales</taxon>
        <taxon>Micromonosporaceae</taxon>
        <taxon>Asanoa</taxon>
    </lineage>
</organism>
<dbReference type="Gene3D" id="3.40.50.1820">
    <property type="entry name" value="alpha/beta hydrolase"/>
    <property type="match status" value="1"/>
</dbReference>
<dbReference type="PRINTS" id="PR00111">
    <property type="entry name" value="ABHYDROLASE"/>
</dbReference>
<dbReference type="InterPro" id="IPR050266">
    <property type="entry name" value="AB_hydrolase_sf"/>
</dbReference>
<name>A0A239JVZ6_9ACTN</name>
<feature type="domain" description="AB hydrolase-1" evidence="1">
    <location>
        <begin position="28"/>
        <end position="272"/>
    </location>
</feature>
<protein>
    <submittedName>
        <fullName evidence="2">Pimeloyl-ACP methyl ester carboxylesterase</fullName>
    </submittedName>
</protein>